<evidence type="ECO:0000313" key="4">
    <source>
        <dbReference type="Proteomes" id="UP001597560"/>
    </source>
</evidence>
<evidence type="ECO:0000256" key="1">
    <source>
        <dbReference type="SAM" id="Phobius"/>
    </source>
</evidence>
<feature type="transmembrane region" description="Helical" evidence="1">
    <location>
        <begin position="95"/>
        <end position="113"/>
    </location>
</feature>
<dbReference type="EMBL" id="JBHUPA010000007">
    <property type="protein sequence ID" value="MFD2962487.1"/>
    <property type="molecule type" value="Genomic_DNA"/>
</dbReference>
<reference evidence="4" key="1">
    <citation type="journal article" date="2019" name="Int. J. Syst. Evol. Microbiol.">
        <title>The Global Catalogue of Microorganisms (GCM) 10K type strain sequencing project: providing services to taxonomists for standard genome sequencing and annotation.</title>
        <authorList>
            <consortium name="The Broad Institute Genomics Platform"/>
            <consortium name="The Broad Institute Genome Sequencing Center for Infectious Disease"/>
            <person name="Wu L."/>
            <person name="Ma J."/>
        </authorList>
    </citation>
    <scope>NUCLEOTIDE SEQUENCE [LARGE SCALE GENOMIC DNA]</scope>
    <source>
        <strain evidence="4">KCTC 23098</strain>
    </source>
</reference>
<proteinExistence type="predicted"/>
<name>A0ABW6AZ85_9SPHI</name>
<feature type="transmembrane region" description="Helical" evidence="1">
    <location>
        <begin position="56"/>
        <end position="74"/>
    </location>
</feature>
<keyword evidence="1" id="KW-0812">Transmembrane</keyword>
<dbReference type="Proteomes" id="UP001597560">
    <property type="component" value="Unassembled WGS sequence"/>
</dbReference>
<keyword evidence="1" id="KW-1133">Transmembrane helix</keyword>
<dbReference type="Gene3D" id="2.40.50.1020">
    <property type="entry name" value="LytTr DNA-binding domain"/>
    <property type="match status" value="1"/>
</dbReference>
<keyword evidence="4" id="KW-1185">Reference proteome</keyword>
<feature type="transmembrane region" description="Helical" evidence="1">
    <location>
        <begin position="18"/>
        <end position="36"/>
    </location>
</feature>
<sequence length="319" mass="36621">MGSHESEMVNKPRHFVSISMRVQGAMYAALFMALSGTRLNKGFLDIFSHLKFYVDWLVLIGLNLALIWFVIFATDWEDKRTKWKKEPEKRFCIQVIFIFLFPYFTCEFLNISYQNVVGRDLFRSPYGLFEIPTCFTFLMVLNLAYPFAKYVIGGQKKEEKNDAEIQSASMLSEKILQSPIESVKNTVSSDEKIENNIVVFGARNGKTKVLKPKDIAAIIQQNGLNTIFTFSLETYTCLGTLKALYEPLDKQDFFKANKNAVIHRNAVSEVEPREDTGLNVSIKPYYDQAVGISHHERKAFTTWYTKPIKSLGKLIMLPL</sequence>
<dbReference type="SMART" id="SM00850">
    <property type="entry name" value="LytTR"/>
    <property type="match status" value="1"/>
</dbReference>
<keyword evidence="3" id="KW-0238">DNA-binding</keyword>
<keyword evidence="1" id="KW-0472">Membrane</keyword>
<evidence type="ECO:0000313" key="3">
    <source>
        <dbReference type="EMBL" id="MFD2962487.1"/>
    </source>
</evidence>
<dbReference type="Pfam" id="PF04397">
    <property type="entry name" value="LytTR"/>
    <property type="match status" value="1"/>
</dbReference>
<protein>
    <submittedName>
        <fullName evidence="3">LytTR family DNA-binding domain-containing protein</fullName>
    </submittedName>
</protein>
<feature type="domain" description="HTH LytTR-type" evidence="2">
    <location>
        <begin position="205"/>
        <end position="305"/>
    </location>
</feature>
<evidence type="ECO:0000259" key="2">
    <source>
        <dbReference type="SMART" id="SM00850"/>
    </source>
</evidence>
<feature type="transmembrane region" description="Helical" evidence="1">
    <location>
        <begin position="125"/>
        <end position="148"/>
    </location>
</feature>
<organism evidence="3 4">
    <name type="scientific">Olivibacter jilunii</name>
    <dbReference type="NCBI Taxonomy" id="985016"/>
    <lineage>
        <taxon>Bacteria</taxon>
        <taxon>Pseudomonadati</taxon>
        <taxon>Bacteroidota</taxon>
        <taxon>Sphingobacteriia</taxon>
        <taxon>Sphingobacteriales</taxon>
        <taxon>Sphingobacteriaceae</taxon>
        <taxon>Olivibacter</taxon>
    </lineage>
</organism>
<dbReference type="GO" id="GO:0003677">
    <property type="term" value="F:DNA binding"/>
    <property type="evidence" value="ECO:0007669"/>
    <property type="project" value="UniProtKB-KW"/>
</dbReference>
<gene>
    <name evidence="3" type="ORF">ACFS6J_11870</name>
</gene>
<dbReference type="RefSeq" id="WP_377610703.1">
    <property type="nucleotide sequence ID" value="NZ_JBHUPA010000007.1"/>
</dbReference>
<accession>A0ABW6AZ85</accession>
<dbReference type="InterPro" id="IPR007492">
    <property type="entry name" value="LytTR_DNA-bd_dom"/>
</dbReference>
<comment type="caution">
    <text evidence="3">The sequence shown here is derived from an EMBL/GenBank/DDBJ whole genome shotgun (WGS) entry which is preliminary data.</text>
</comment>